<evidence type="ECO:0000313" key="1">
    <source>
        <dbReference type="EMBL" id="QJA85343.1"/>
    </source>
</evidence>
<dbReference type="AlphaFoldDB" id="A0A6M3KT79"/>
<accession>A0A6M3KT79</accession>
<organism evidence="1">
    <name type="scientific">viral metagenome</name>
    <dbReference type="NCBI Taxonomy" id="1070528"/>
    <lineage>
        <taxon>unclassified sequences</taxon>
        <taxon>metagenomes</taxon>
        <taxon>organismal metagenomes</taxon>
    </lineage>
</organism>
<name>A0A6M3KT79_9ZZZZ</name>
<proteinExistence type="predicted"/>
<dbReference type="EMBL" id="MT142568">
    <property type="protein sequence ID" value="QJA85343.1"/>
    <property type="molecule type" value="Genomic_DNA"/>
</dbReference>
<reference evidence="1" key="1">
    <citation type="submission" date="2020-03" db="EMBL/GenBank/DDBJ databases">
        <title>The deep terrestrial virosphere.</title>
        <authorList>
            <person name="Holmfeldt K."/>
            <person name="Nilsson E."/>
            <person name="Simone D."/>
            <person name="Lopez-Fernandez M."/>
            <person name="Wu X."/>
            <person name="de Brujin I."/>
            <person name="Lundin D."/>
            <person name="Andersson A."/>
            <person name="Bertilsson S."/>
            <person name="Dopson M."/>
        </authorList>
    </citation>
    <scope>NUCLEOTIDE SEQUENCE</scope>
    <source>
        <strain evidence="1">MM415B02231</strain>
    </source>
</reference>
<sequence>MDNKELTTSKIEDKQFYLGQLELSLIVKKIISHYKYHNNNQNPEGVIIPLLKEVEGVPILYEKGTTVVKPGIDKPSSLHS</sequence>
<protein>
    <submittedName>
        <fullName evidence="1">Uncharacterized protein</fullName>
    </submittedName>
</protein>
<gene>
    <name evidence="1" type="ORF">MM415B02231_0014</name>
</gene>